<gene>
    <name evidence="3" type="ORF">MNBD_GAMMA16-408</name>
</gene>
<reference evidence="3" key="1">
    <citation type="submission" date="2018-06" db="EMBL/GenBank/DDBJ databases">
        <authorList>
            <person name="Zhirakovskaya E."/>
        </authorList>
    </citation>
    <scope>NUCLEOTIDE SEQUENCE</scope>
</reference>
<accession>A0A3B0ZRR0</accession>
<name>A0A3B0ZRR0_9ZZZZ</name>
<protein>
    <submittedName>
        <fullName evidence="3">Uncharacterized protein</fullName>
    </submittedName>
</protein>
<evidence type="ECO:0000313" key="3">
    <source>
        <dbReference type="EMBL" id="VAW83296.1"/>
    </source>
</evidence>
<proteinExistence type="predicted"/>
<keyword evidence="2" id="KW-1133">Transmembrane helix</keyword>
<evidence type="ECO:0000256" key="1">
    <source>
        <dbReference type="SAM" id="Coils"/>
    </source>
</evidence>
<sequence>MTISVNPVENSTYDASPEFALEFLRSNIKATLESQQQFKNFLTELEQYDIQMSVKLSKSGKVTKLVYSYTGFSFSSSDLGSKYTWNGLRKNFGMTYDPTTDFTLLQSIEDKSERPHSFFGADSIATLQAIEQLEKNNKNQIEESERRLISVFNKMKFSEVEKLRSEFERLHSDTQNLSQLLNQKLDPFNSMIKTLKFDTQAILSEVEEEHQILDHLKKSAAEPQVHNSDEMEEVLEKLNEVSKGVIIYSHQAVQDVDAATQRLKRSTIWVALTAAIFAGIISSTVTAIWVKHNTEEKIKATQEELSHKVNESEKNIIEYIEQQAENDPLRRYFEKIMNKL</sequence>
<dbReference type="EMBL" id="UOFO01000003">
    <property type="protein sequence ID" value="VAW83296.1"/>
    <property type="molecule type" value="Genomic_DNA"/>
</dbReference>
<keyword evidence="2" id="KW-0812">Transmembrane</keyword>
<feature type="transmembrane region" description="Helical" evidence="2">
    <location>
        <begin position="268"/>
        <end position="290"/>
    </location>
</feature>
<feature type="coiled-coil region" evidence="1">
    <location>
        <begin position="291"/>
        <end position="322"/>
    </location>
</feature>
<evidence type="ECO:0000256" key="2">
    <source>
        <dbReference type="SAM" id="Phobius"/>
    </source>
</evidence>
<organism evidence="3">
    <name type="scientific">hydrothermal vent metagenome</name>
    <dbReference type="NCBI Taxonomy" id="652676"/>
    <lineage>
        <taxon>unclassified sequences</taxon>
        <taxon>metagenomes</taxon>
        <taxon>ecological metagenomes</taxon>
    </lineage>
</organism>
<keyword evidence="1" id="KW-0175">Coiled coil</keyword>
<keyword evidence="2" id="KW-0472">Membrane</keyword>
<dbReference type="AlphaFoldDB" id="A0A3B0ZRR0"/>